<accession>A0A6J4R814</accession>
<sequence length="62" mass="7317">GPRRHQRPRDEPLRHLELYPRHPGYLPRRPQRPLGRVRLLSPLLPHAHHAERYPRAADPSAV</sequence>
<organism evidence="2">
    <name type="scientific">uncultured Rubrobacteraceae bacterium</name>
    <dbReference type="NCBI Taxonomy" id="349277"/>
    <lineage>
        <taxon>Bacteria</taxon>
        <taxon>Bacillati</taxon>
        <taxon>Actinomycetota</taxon>
        <taxon>Rubrobacteria</taxon>
        <taxon>Rubrobacterales</taxon>
        <taxon>Rubrobacteraceae</taxon>
        <taxon>environmental samples</taxon>
    </lineage>
</organism>
<evidence type="ECO:0000313" key="2">
    <source>
        <dbReference type="EMBL" id="CAA9459985.1"/>
    </source>
</evidence>
<dbReference type="AlphaFoldDB" id="A0A6J4R814"/>
<reference evidence="2" key="1">
    <citation type="submission" date="2020-02" db="EMBL/GenBank/DDBJ databases">
        <authorList>
            <person name="Meier V. D."/>
        </authorList>
    </citation>
    <scope>NUCLEOTIDE SEQUENCE</scope>
    <source>
        <strain evidence="2">AVDCRST_MAG25</strain>
    </source>
</reference>
<feature type="compositionally biased region" description="Basic and acidic residues" evidence="1">
    <location>
        <begin position="8"/>
        <end position="20"/>
    </location>
</feature>
<feature type="region of interest" description="Disordered" evidence="1">
    <location>
        <begin position="1"/>
        <end position="33"/>
    </location>
</feature>
<dbReference type="EMBL" id="CADCVI010000046">
    <property type="protein sequence ID" value="CAA9459985.1"/>
    <property type="molecule type" value="Genomic_DNA"/>
</dbReference>
<feature type="non-terminal residue" evidence="2">
    <location>
        <position position="62"/>
    </location>
</feature>
<protein>
    <submittedName>
        <fullName evidence="2">Uncharacterized protein</fullName>
    </submittedName>
</protein>
<name>A0A6J4R814_9ACTN</name>
<feature type="non-terminal residue" evidence="2">
    <location>
        <position position="1"/>
    </location>
</feature>
<gene>
    <name evidence="2" type="ORF">AVDCRST_MAG25-710</name>
</gene>
<proteinExistence type="predicted"/>
<evidence type="ECO:0000256" key="1">
    <source>
        <dbReference type="SAM" id="MobiDB-lite"/>
    </source>
</evidence>